<organism evidence="2 3">
    <name type="scientific">Sphingomonas aracearum</name>
    <dbReference type="NCBI Taxonomy" id="2283317"/>
    <lineage>
        <taxon>Bacteria</taxon>
        <taxon>Pseudomonadati</taxon>
        <taxon>Pseudomonadota</taxon>
        <taxon>Alphaproteobacteria</taxon>
        <taxon>Sphingomonadales</taxon>
        <taxon>Sphingomonadaceae</taxon>
        <taxon>Sphingomonas</taxon>
    </lineage>
</organism>
<dbReference type="RefSeq" id="WP_114688536.1">
    <property type="nucleotide sequence ID" value="NZ_QQNB01000003.1"/>
</dbReference>
<comment type="caution">
    <text evidence="2">The sequence shown here is derived from an EMBL/GenBank/DDBJ whole genome shotgun (WGS) entry which is preliminary data.</text>
</comment>
<dbReference type="Gene3D" id="2.40.10.220">
    <property type="entry name" value="predicted glycosyltransferase like domains"/>
    <property type="match status" value="1"/>
</dbReference>
<keyword evidence="3" id="KW-1185">Reference proteome</keyword>
<dbReference type="OrthoDB" id="7564913at2"/>
<evidence type="ECO:0000313" key="2">
    <source>
        <dbReference type="EMBL" id="RDE04799.1"/>
    </source>
</evidence>
<dbReference type="Pfam" id="PF07238">
    <property type="entry name" value="PilZ"/>
    <property type="match status" value="1"/>
</dbReference>
<dbReference type="EMBL" id="QQNB01000003">
    <property type="protein sequence ID" value="RDE04799.1"/>
    <property type="molecule type" value="Genomic_DNA"/>
</dbReference>
<gene>
    <name evidence="2" type="ORF">DVW87_14575</name>
</gene>
<dbReference type="AlphaFoldDB" id="A0A369VSF2"/>
<reference evidence="2 3" key="1">
    <citation type="submission" date="2018-07" db="EMBL/GenBank/DDBJ databases">
        <title>a novel species of Sphingomonas isolated from the rhizosphere soil of Araceae plant.</title>
        <authorList>
            <person name="Zhiyong W."/>
            <person name="Qinglan Z."/>
            <person name="Zhiwei F."/>
            <person name="Ding X."/>
            <person name="Gejiao W."/>
            <person name="Shixue Z."/>
        </authorList>
    </citation>
    <scope>NUCLEOTIDE SEQUENCE [LARGE SCALE GENOMIC DNA]</scope>
    <source>
        <strain evidence="2 3">WZY 27</strain>
    </source>
</reference>
<dbReference type="Proteomes" id="UP000253918">
    <property type="component" value="Unassembled WGS sequence"/>
</dbReference>
<evidence type="ECO:0000259" key="1">
    <source>
        <dbReference type="Pfam" id="PF07238"/>
    </source>
</evidence>
<dbReference type="SUPFAM" id="SSF141371">
    <property type="entry name" value="PilZ domain-like"/>
    <property type="match status" value="1"/>
</dbReference>
<dbReference type="InterPro" id="IPR009875">
    <property type="entry name" value="PilZ_domain"/>
</dbReference>
<protein>
    <submittedName>
        <fullName evidence="2">PilZ domain-containing protein</fullName>
    </submittedName>
</protein>
<dbReference type="GO" id="GO:0035438">
    <property type="term" value="F:cyclic-di-GMP binding"/>
    <property type="evidence" value="ECO:0007669"/>
    <property type="project" value="InterPro"/>
</dbReference>
<name>A0A369VSF2_9SPHN</name>
<evidence type="ECO:0000313" key="3">
    <source>
        <dbReference type="Proteomes" id="UP000253918"/>
    </source>
</evidence>
<sequence length="110" mass="12256">MDADLDYVPRGRHRLKLFQPGTVRVSRDLLRVHVLNISLTGALVHRDQPPPPGTLLDIRIGGMERRASVAWASGARFGIQFQIPLTEGELHGVIAHEAADVAERRRNHIV</sequence>
<proteinExistence type="predicted"/>
<accession>A0A369VSF2</accession>
<feature type="domain" description="PilZ" evidence="1">
    <location>
        <begin position="12"/>
        <end position="89"/>
    </location>
</feature>